<dbReference type="PROSITE" id="PS52039">
    <property type="entry name" value="TOPO_IA_2"/>
    <property type="match status" value="1"/>
</dbReference>
<dbReference type="SUPFAM" id="SSF57783">
    <property type="entry name" value="Zinc beta-ribbon"/>
    <property type="match status" value="1"/>
</dbReference>
<dbReference type="InterPro" id="IPR013825">
    <property type="entry name" value="Topo_IA_cen_sub2"/>
</dbReference>
<feature type="site" description="Interaction with DNA" evidence="10">
    <location>
        <position position="157"/>
    </location>
</feature>
<evidence type="ECO:0000256" key="1">
    <source>
        <dbReference type="ARBA" id="ARBA00000213"/>
    </source>
</evidence>
<dbReference type="InterPro" id="IPR013498">
    <property type="entry name" value="Topo_IA_Znf"/>
</dbReference>
<feature type="compositionally biased region" description="Low complexity" evidence="11">
    <location>
        <begin position="859"/>
        <end position="880"/>
    </location>
</feature>
<keyword evidence="7 10" id="KW-0799">Topoisomerase</keyword>
<dbReference type="KEGG" id="maqu:Maq22A_1p34355"/>
<dbReference type="PANTHER" id="PTHR42785:SF1">
    <property type="entry name" value="DNA TOPOISOMERASE"/>
    <property type="match status" value="1"/>
</dbReference>
<evidence type="ECO:0000256" key="4">
    <source>
        <dbReference type="ARBA" id="ARBA00022771"/>
    </source>
</evidence>
<comment type="caution">
    <text evidence="10">Lacks conserved residue(s) required for the propagation of feature annotation.</text>
</comment>
<keyword evidence="9 10" id="KW-0413">Isomerase</keyword>
<dbReference type="GO" id="GO:0005694">
    <property type="term" value="C:chromosome"/>
    <property type="evidence" value="ECO:0007669"/>
    <property type="project" value="InterPro"/>
</dbReference>
<evidence type="ECO:0000259" key="12">
    <source>
        <dbReference type="PROSITE" id="PS50880"/>
    </source>
</evidence>
<dbReference type="GO" id="GO:0008270">
    <property type="term" value="F:zinc ion binding"/>
    <property type="evidence" value="ECO:0007669"/>
    <property type="project" value="UniProtKB-KW"/>
</dbReference>
<evidence type="ECO:0000256" key="5">
    <source>
        <dbReference type="ARBA" id="ARBA00022833"/>
    </source>
</evidence>
<gene>
    <name evidence="10 14" type="primary">topA</name>
    <name evidence="14" type="ORF">Maq22A_1p34355</name>
</gene>
<evidence type="ECO:0000313" key="14">
    <source>
        <dbReference type="EMBL" id="BAQ49142.1"/>
    </source>
</evidence>
<feature type="site" description="Interaction with DNA" evidence="10">
    <location>
        <position position="500"/>
    </location>
</feature>
<organism evidence="14 15">
    <name type="scientific">Methylobacterium aquaticum</name>
    <dbReference type="NCBI Taxonomy" id="270351"/>
    <lineage>
        <taxon>Bacteria</taxon>
        <taxon>Pseudomonadati</taxon>
        <taxon>Pseudomonadota</taxon>
        <taxon>Alphaproteobacteria</taxon>
        <taxon>Hyphomicrobiales</taxon>
        <taxon>Methylobacteriaceae</taxon>
        <taxon>Methylobacterium</taxon>
    </lineage>
</organism>
<feature type="domain" description="Toprim" evidence="12">
    <location>
        <begin position="1"/>
        <end position="117"/>
    </location>
</feature>
<feature type="region of interest" description="Disordered" evidence="11">
    <location>
        <begin position="777"/>
        <end position="797"/>
    </location>
</feature>
<feature type="site" description="Interaction with DNA" evidence="10">
    <location>
        <position position="305"/>
    </location>
</feature>
<dbReference type="OrthoDB" id="9804262at2"/>
<dbReference type="InterPro" id="IPR013497">
    <property type="entry name" value="Topo_IA_cen"/>
</dbReference>
<feature type="active site" description="O-(5'-phospho-DNA)-tyrosine intermediate" evidence="10">
    <location>
        <position position="303"/>
    </location>
</feature>
<dbReference type="InterPro" id="IPR023406">
    <property type="entry name" value="Topo_IA_AS"/>
</dbReference>
<evidence type="ECO:0000256" key="7">
    <source>
        <dbReference type="ARBA" id="ARBA00023029"/>
    </source>
</evidence>
<feature type="site" description="Interaction with DNA" evidence="10">
    <location>
        <position position="145"/>
    </location>
</feature>
<dbReference type="InterPro" id="IPR028612">
    <property type="entry name" value="Topoisom_1_IA"/>
</dbReference>
<evidence type="ECO:0000256" key="6">
    <source>
        <dbReference type="ARBA" id="ARBA00022842"/>
    </source>
</evidence>
<evidence type="ECO:0000256" key="8">
    <source>
        <dbReference type="ARBA" id="ARBA00023125"/>
    </source>
</evidence>
<keyword evidence="14" id="KW-0614">Plasmid</keyword>
<keyword evidence="3" id="KW-0479">Metal-binding</keyword>
<feature type="compositionally biased region" description="Low complexity" evidence="11">
    <location>
        <begin position="924"/>
        <end position="942"/>
    </location>
</feature>
<dbReference type="PROSITE" id="PS00396">
    <property type="entry name" value="TOPO_IA_1"/>
    <property type="match status" value="1"/>
</dbReference>
<dbReference type="GO" id="GO:0003917">
    <property type="term" value="F:DNA topoisomerase type I (single strand cut, ATP-independent) activity"/>
    <property type="evidence" value="ECO:0007669"/>
    <property type="project" value="UniProtKB-UniRule"/>
</dbReference>
<dbReference type="CDD" id="cd00186">
    <property type="entry name" value="TOP1Ac"/>
    <property type="match status" value="1"/>
</dbReference>
<name>A0A0C6FPS9_9HYPH</name>
<dbReference type="InterPro" id="IPR000380">
    <property type="entry name" value="Topo_IA"/>
</dbReference>
<protein>
    <recommendedName>
        <fullName evidence="10">DNA topoisomerase 1</fullName>
        <ecNumber evidence="10">5.6.2.1</ecNumber>
    </recommendedName>
    <alternativeName>
        <fullName evidence="10">DNA topoisomerase I</fullName>
    </alternativeName>
</protein>
<dbReference type="InterPro" id="IPR005733">
    <property type="entry name" value="TopoI_bac-type"/>
</dbReference>
<dbReference type="Gene3D" id="3.30.65.10">
    <property type="entry name" value="Bacterial Topoisomerase I, domain 1"/>
    <property type="match status" value="1"/>
</dbReference>
<dbReference type="PRINTS" id="PR00417">
    <property type="entry name" value="PRTPISMRASEI"/>
</dbReference>
<comment type="catalytic activity">
    <reaction evidence="1 10">
        <text>ATP-independent breakage of single-stranded DNA, followed by passage and rejoining.</text>
        <dbReference type="EC" id="5.6.2.1"/>
    </reaction>
</comment>
<evidence type="ECO:0000259" key="13">
    <source>
        <dbReference type="PROSITE" id="PS52039"/>
    </source>
</evidence>
<dbReference type="RefSeq" id="WP_060850272.1">
    <property type="nucleotide sequence ID" value="NZ_AP014705.1"/>
</dbReference>
<reference evidence="15" key="2">
    <citation type="submission" date="2015-01" db="EMBL/GenBank/DDBJ databases">
        <title>Complete genome sequence of Methylobacterium aquaticum strain 22A.</title>
        <authorList>
            <person name="Tani A."/>
            <person name="Ogura Y."/>
            <person name="Hayashi T."/>
        </authorList>
    </citation>
    <scope>NUCLEOTIDE SEQUENCE [LARGE SCALE GENOMIC DNA]</scope>
    <source>
        <strain evidence="15">MA-22A</strain>
        <plasmid evidence="15">Plasmid pMaq22A_1p DNA</plasmid>
    </source>
</reference>
<feature type="region of interest" description="Disordered" evidence="11">
    <location>
        <begin position="642"/>
        <end position="672"/>
    </location>
</feature>
<dbReference type="Proteomes" id="UP000061432">
    <property type="component" value="Plasmid pMaq22A_1p"/>
</dbReference>
<dbReference type="Pfam" id="PF01396">
    <property type="entry name" value="Zn_ribbon_Top1"/>
    <property type="match status" value="1"/>
</dbReference>
<evidence type="ECO:0000313" key="15">
    <source>
        <dbReference type="Proteomes" id="UP000061432"/>
    </source>
</evidence>
<dbReference type="PANTHER" id="PTHR42785">
    <property type="entry name" value="DNA TOPOISOMERASE, TYPE IA, CORE"/>
    <property type="match status" value="1"/>
</dbReference>
<evidence type="ECO:0000256" key="11">
    <source>
        <dbReference type="SAM" id="MobiDB-lite"/>
    </source>
</evidence>
<comment type="similarity">
    <text evidence="2 10">Belongs to the type IA topoisomerase family.</text>
</comment>
<dbReference type="GO" id="GO:0003677">
    <property type="term" value="F:DNA binding"/>
    <property type="evidence" value="ECO:0007669"/>
    <property type="project" value="UniProtKB-KW"/>
</dbReference>
<dbReference type="HAMAP" id="MF_00952">
    <property type="entry name" value="Topoisom_1_prok"/>
    <property type="match status" value="1"/>
</dbReference>
<reference evidence="14 15" key="1">
    <citation type="journal article" date="2015" name="Genome Announc.">
        <title>Complete Genome Sequence of Methylobacterium aquaticum Strain 22A, Isolated from Racomitrium japonicum Moss.</title>
        <authorList>
            <person name="Tani A."/>
            <person name="Ogura Y."/>
            <person name="Hayashi T."/>
            <person name="Kimbara K."/>
        </authorList>
    </citation>
    <scope>NUCLEOTIDE SEQUENCE [LARGE SCALE GENOMIC DNA]</scope>
    <source>
        <strain evidence="14 15">MA-22A</strain>
        <plasmid evidence="15">Plasmid pMaq22A_1p DNA</plasmid>
    </source>
</reference>
<dbReference type="SUPFAM" id="SSF56712">
    <property type="entry name" value="Prokaryotic type I DNA topoisomerase"/>
    <property type="match status" value="1"/>
</dbReference>
<dbReference type="GO" id="GO:0006265">
    <property type="term" value="P:DNA topological change"/>
    <property type="evidence" value="ECO:0007669"/>
    <property type="project" value="UniProtKB-UniRule"/>
</dbReference>
<dbReference type="InterPro" id="IPR006171">
    <property type="entry name" value="TOPRIM_dom"/>
</dbReference>
<dbReference type="Gene3D" id="1.10.460.10">
    <property type="entry name" value="Topoisomerase I, domain 2"/>
    <property type="match status" value="1"/>
</dbReference>
<feature type="compositionally biased region" description="Basic and acidic residues" evidence="11">
    <location>
        <begin position="881"/>
        <end position="894"/>
    </location>
</feature>
<accession>A0A0C6FPS9</accession>
<dbReference type="PROSITE" id="PS50880">
    <property type="entry name" value="TOPRIM"/>
    <property type="match status" value="1"/>
</dbReference>
<dbReference type="SMART" id="SM00493">
    <property type="entry name" value="TOPRIM"/>
    <property type="match status" value="1"/>
</dbReference>
<dbReference type="InterPro" id="IPR025589">
    <property type="entry name" value="Toprim_C_rpt"/>
</dbReference>
<dbReference type="Pfam" id="PF01751">
    <property type="entry name" value="Toprim"/>
    <property type="match status" value="1"/>
</dbReference>
<evidence type="ECO:0000256" key="3">
    <source>
        <dbReference type="ARBA" id="ARBA00022723"/>
    </source>
</evidence>
<keyword evidence="4" id="KW-0863">Zinc-finger</keyword>
<dbReference type="NCBIfam" id="TIGR01051">
    <property type="entry name" value="topA_bact"/>
    <property type="match status" value="1"/>
</dbReference>
<dbReference type="AlphaFoldDB" id="A0A0C6FPS9"/>
<dbReference type="Pfam" id="PF01131">
    <property type="entry name" value="Topoisom_bac"/>
    <property type="match status" value="1"/>
</dbReference>
<feature type="site" description="Interaction with DNA" evidence="10">
    <location>
        <position position="31"/>
    </location>
</feature>
<keyword evidence="6" id="KW-0460">Magnesium</keyword>
<comment type="subunit">
    <text evidence="10">Monomer.</text>
</comment>
<dbReference type="Gene3D" id="1.10.290.10">
    <property type="entry name" value="Topoisomerase I, domain 4"/>
    <property type="match status" value="1"/>
</dbReference>
<dbReference type="PATRIC" id="fig|270351.10.peg.6184"/>
<keyword evidence="8 10" id="KW-0238">DNA-binding</keyword>
<dbReference type="InterPro" id="IPR003602">
    <property type="entry name" value="Topo_IA_DNA-bd_dom"/>
</dbReference>
<dbReference type="SMART" id="SM00436">
    <property type="entry name" value="TOP1Bc"/>
    <property type="match status" value="1"/>
</dbReference>
<feature type="compositionally biased region" description="Basic residues" evidence="11">
    <location>
        <begin position="848"/>
        <end position="858"/>
    </location>
</feature>
<dbReference type="CDD" id="cd03363">
    <property type="entry name" value="TOPRIM_TopoIA_TopoI"/>
    <property type="match status" value="1"/>
</dbReference>
<sequence length="942" mass="101922">MKVVVVESPAKAKTINKYLGSDYEVLASFGHIRDLPAKDGSVDPEQDFHMLWELEDRGAKRVAEIAKAVKGADKLILATDPDREGEAISWHVLEALQAKKVLKDVPVERVTFNAITKDAVATAMAQPRAIDQALVDAYLARRALDYLVGFNLSPVLWRKLPGARSAGRVQSVALRLVCDREREIETFKPREYWSIVATLKTESGAVFEARLVGADGKRIQRLDVGNAEEAEAFRRDLELATFTVASVEAKPAKRHPQPPFTTSTLQQEASRKLGLAPAQTMRVAQRLYEGIEIGGETVGLITYMRTDGVDMAPEAVTQARQVIGAEYGDAYVPDAPRKYSVKAKNAQEAHEAVRPTDLARLPKDVARFLEPEQAKLYELIWIRTVASQMESAELERTAVEISAQVGPRRIELRATGQVVKFDGFLTLYQEGKDDEEDEESRRLPPMKAGDGLARERIAATQHFTEPPPRYSEASLVKRMEELGIGRPSTYAAVLQVLRDREYVKIDKKRLVPEDKGRIVTGFLESFFRRYVEYDFTADLESQLDRVSNAEIDWRAVLRDFWRDFSAAIAGTKELRTTEVLEALNGLLAEHIFPAKADGGNPRACPNCASGQLSLKLGKFGAFVGCSNYPECKYTRQLNATGLDGDGDGSGEGGQPGVRVLGDDPETGLPVTLRDGRFGPFLQLGEASAEKGAEKPKRSSLPKGLAPSAVDLEKALKLLSLPREVARHPETGEPILANIGRYGPYVQHGKTYANLGKDDDVLEVGANRAIDLIIQKEQGGGRPAQDPGRLIGATPDTGKPVTVKAGRYGAYVTDGEINATLPKGADAEAVTLDEALRLIAARREAGGGTKKKAGARKAPAKSTAKTATNTAGKAKAKTAKAAAKDTAAEDGEAKPKPAARKAAAKATGTEDAGDTAKAAKKTPAKKPATGKPAAKTAKGAARE</sequence>
<feature type="site" description="Interaction with DNA" evidence="10">
    <location>
        <position position="142"/>
    </location>
</feature>
<evidence type="ECO:0000256" key="10">
    <source>
        <dbReference type="HAMAP-Rule" id="MF_00952"/>
    </source>
</evidence>
<feature type="region of interest" description="Interaction with DNA" evidence="10">
    <location>
        <begin position="165"/>
        <end position="170"/>
    </location>
</feature>
<comment type="function">
    <text evidence="10">Releases the supercoiling and torsional tension of DNA, which is introduced during the DNA replication and transcription, by transiently cleaving and rejoining one strand of the DNA duplex. Introduces a single-strand break via transesterification at a target site in duplex DNA. The scissile phosphodiester is attacked by the catalytic tyrosine of the enzyme, resulting in the formation of a DNA-(5'-phosphotyrosyl)-enzyme intermediate and the expulsion of a 3'-OH DNA strand. The free DNA strand then undergoes passage around the unbroken strand, thus removing DNA supercoils. Finally, in the religation step, the DNA 3'-OH attacks the covalent intermediate to expel the active-site tyrosine and restore the DNA phosphodiester backbone.</text>
</comment>
<keyword evidence="5" id="KW-0862">Zinc</keyword>
<dbReference type="Gene3D" id="3.40.50.140">
    <property type="match status" value="1"/>
</dbReference>
<feature type="domain" description="Topo IA-type catalytic" evidence="13">
    <location>
        <begin position="131"/>
        <end position="568"/>
    </location>
</feature>
<dbReference type="InterPro" id="IPR023405">
    <property type="entry name" value="Topo_IA_core_domain"/>
</dbReference>
<dbReference type="Gene3D" id="2.70.20.10">
    <property type="entry name" value="Topoisomerase I, domain 3"/>
    <property type="match status" value="1"/>
</dbReference>
<dbReference type="InterPro" id="IPR034149">
    <property type="entry name" value="TOPRIM_TopoI"/>
</dbReference>
<dbReference type="Pfam" id="PF13368">
    <property type="entry name" value="Toprim_C_rpt"/>
    <property type="match status" value="3"/>
</dbReference>
<feature type="site" description="Interaction with DNA" evidence="10">
    <location>
        <position position="141"/>
    </location>
</feature>
<dbReference type="InterPro" id="IPR013826">
    <property type="entry name" value="Topo_IA_cen_sub3"/>
</dbReference>
<geneLocation type="plasmid" evidence="15">
    <name>pMaq22A_1p DNA</name>
</geneLocation>
<evidence type="ECO:0000256" key="2">
    <source>
        <dbReference type="ARBA" id="ARBA00009446"/>
    </source>
</evidence>
<dbReference type="InterPro" id="IPR003601">
    <property type="entry name" value="Topo_IA_2"/>
</dbReference>
<dbReference type="EC" id="5.6.2.1" evidence="10"/>
<dbReference type="EMBL" id="AP014705">
    <property type="protein sequence ID" value="BAQ49142.1"/>
    <property type="molecule type" value="Genomic_DNA"/>
</dbReference>
<proteinExistence type="inferred from homology"/>
<evidence type="ECO:0000256" key="9">
    <source>
        <dbReference type="ARBA" id="ARBA00023235"/>
    </source>
</evidence>
<dbReference type="SMART" id="SM00437">
    <property type="entry name" value="TOP1Ac"/>
    <property type="match status" value="1"/>
</dbReference>
<dbReference type="InterPro" id="IPR013824">
    <property type="entry name" value="Topo_IA_cen_sub1"/>
</dbReference>
<feature type="region of interest" description="Disordered" evidence="11">
    <location>
        <begin position="844"/>
        <end position="942"/>
    </location>
</feature>